<name>A0AAW2XTY7_9LAMI</name>
<evidence type="ECO:0000256" key="2">
    <source>
        <dbReference type="ARBA" id="ARBA00023015"/>
    </source>
</evidence>
<comment type="subcellular location">
    <subcellularLocation>
        <location evidence="1">Nucleus</location>
    </subcellularLocation>
</comment>
<dbReference type="GO" id="GO:0005634">
    <property type="term" value="C:nucleus"/>
    <property type="evidence" value="ECO:0007669"/>
    <property type="project" value="UniProtKB-SubCell"/>
</dbReference>
<reference evidence="6" key="2">
    <citation type="journal article" date="2024" name="Plant">
        <title>Genomic evolution and insights into agronomic trait innovations of Sesamum species.</title>
        <authorList>
            <person name="Miao H."/>
            <person name="Wang L."/>
            <person name="Qu L."/>
            <person name="Liu H."/>
            <person name="Sun Y."/>
            <person name="Le M."/>
            <person name="Wang Q."/>
            <person name="Wei S."/>
            <person name="Zheng Y."/>
            <person name="Lin W."/>
            <person name="Duan Y."/>
            <person name="Cao H."/>
            <person name="Xiong S."/>
            <person name="Wang X."/>
            <person name="Wei L."/>
            <person name="Li C."/>
            <person name="Ma Q."/>
            <person name="Ju M."/>
            <person name="Zhao R."/>
            <person name="Li G."/>
            <person name="Mu C."/>
            <person name="Tian Q."/>
            <person name="Mei H."/>
            <person name="Zhang T."/>
            <person name="Gao T."/>
            <person name="Zhang H."/>
        </authorList>
    </citation>
    <scope>NUCLEOTIDE SEQUENCE</scope>
    <source>
        <strain evidence="6">KEN1</strain>
    </source>
</reference>
<reference evidence="6" key="1">
    <citation type="submission" date="2020-06" db="EMBL/GenBank/DDBJ databases">
        <authorList>
            <person name="Li T."/>
            <person name="Hu X."/>
            <person name="Zhang T."/>
            <person name="Song X."/>
            <person name="Zhang H."/>
            <person name="Dai N."/>
            <person name="Sheng W."/>
            <person name="Hou X."/>
            <person name="Wei L."/>
        </authorList>
    </citation>
    <scope>NUCLEOTIDE SEQUENCE</scope>
    <source>
        <strain evidence="6">KEN1</strain>
        <tissue evidence="6">Leaf</tissue>
    </source>
</reference>
<protein>
    <submittedName>
        <fullName evidence="6">Uncharacterized protein</fullName>
    </submittedName>
</protein>
<keyword evidence="3" id="KW-0804">Transcription</keyword>
<evidence type="ECO:0000256" key="4">
    <source>
        <dbReference type="ARBA" id="ARBA00023242"/>
    </source>
</evidence>
<organism evidence="6">
    <name type="scientific">Sesamum latifolium</name>
    <dbReference type="NCBI Taxonomy" id="2727402"/>
    <lineage>
        <taxon>Eukaryota</taxon>
        <taxon>Viridiplantae</taxon>
        <taxon>Streptophyta</taxon>
        <taxon>Embryophyta</taxon>
        <taxon>Tracheophyta</taxon>
        <taxon>Spermatophyta</taxon>
        <taxon>Magnoliopsida</taxon>
        <taxon>eudicotyledons</taxon>
        <taxon>Gunneridae</taxon>
        <taxon>Pentapetalae</taxon>
        <taxon>asterids</taxon>
        <taxon>lamiids</taxon>
        <taxon>Lamiales</taxon>
        <taxon>Pedaliaceae</taxon>
        <taxon>Sesamum</taxon>
    </lineage>
</organism>
<dbReference type="PANTHER" id="PTHR13859">
    <property type="entry name" value="ATROPHIN-RELATED"/>
    <property type="match status" value="1"/>
</dbReference>
<comment type="caution">
    <text evidence="6">The sequence shown here is derived from an EMBL/GenBank/DDBJ whole genome shotgun (WGS) entry which is preliminary data.</text>
</comment>
<evidence type="ECO:0000256" key="3">
    <source>
        <dbReference type="ARBA" id="ARBA00023163"/>
    </source>
</evidence>
<keyword evidence="2" id="KW-0805">Transcription regulation</keyword>
<feature type="region of interest" description="Disordered" evidence="5">
    <location>
        <begin position="35"/>
        <end position="95"/>
    </location>
</feature>
<evidence type="ECO:0000256" key="5">
    <source>
        <dbReference type="SAM" id="MobiDB-lite"/>
    </source>
</evidence>
<feature type="region of interest" description="Disordered" evidence="5">
    <location>
        <begin position="1"/>
        <end position="20"/>
    </location>
</feature>
<dbReference type="GO" id="GO:0003714">
    <property type="term" value="F:transcription corepressor activity"/>
    <property type="evidence" value="ECO:0007669"/>
    <property type="project" value="TreeGrafter"/>
</dbReference>
<dbReference type="EMBL" id="JACGWN010000003">
    <property type="protein sequence ID" value="KAL0457389.1"/>
    <property type="molecule type" value="Genomic_DNA"/>
</dbReference>
<sequence>MNNHLPTRQQHSYLQPRTPNRSTAIIKFTVVDTSLSDGKVSPESENGGFTTESNKEQGNTSKKLDDRLPKSTAADARCEQQSDVYPRRHSTRNRPPTTRALEALADGYLTVNRKRKVNRPSQHARIVIGPNESTNSSVDSQMEEAEMVYLKVAIAIFVKSKSHQRQMMNQFQDNELL</sequence>
<evidence type="ECO:0000313" key="6">
    <source>
        <dbReference type="EMBL" id="KAL0457389.1"/>
    </source>
</evidence>
<gene>
    <name evidence="6" type="ORF">Slati_1078100</name>
</gene>
<dbReference type="PANTHER" id="PTHR13859:SF11">
    <property type="entry name" value="GRUNGE, ISOFORM J"/>
    <property type="match status" value="1"/>
</dbReference>
<feature type="compositionally biased region" description="Polar residues" evidence="5">
    <location>
        <begin position="43"/>
        <end position="61"/>
    </location>
</feature>
<evidence type="ECO:0000256" key="1">
    <source>
        <dbReference type="ARBA" id="ARBA00004123"/>
    </source>
</evidence>
<accession>A0AAW2XTY7</accession>
<proteinExistence type="predicted"/>
<keyword evidence="4" id="KW-0539">Nucleus</keyword>
<dbReference type="AlphaFoldDB" id="A0AAW2XTY7"/>